<name>A0AA39ML75_9AGAR</name>
<dbReference type="SUPFAM" id="SSF48264">
    <property type="entry name" value="Cytochrome P450"/>
    <property type="match status" value="1"/>
</dbReference>
<dbReference type="AlphaFoldDB" id="A0AA39ML75"/>
<dbReference type="Gene3D" id="1.10.630.10">
    <property type="entry name" value="Cytochrome P450"/>
    <property type="match status" value="1"/>
</dbReference>
<proteinExistence type="predicted"/>
<evidence type="ECO:0000256" key="1">
    <source>
        <dbReference type="SAM" id="SignalP"/>
    </source>
</evidence>
<dbReference type="InterPro" id="IPR036396">
    <property type="entry name" value="Cyt_P450_sf"/>
</dbReference>
<dbReference type="GO" id="GO:0005506">
    <property type="term" value="F:iron ion binding"/>
    <property type="evidence" value="ECO:0007669"/>
    <property type="project" value="InterPro"/>
</dbReference>
<comment type="caution">
    <text evidence="2">The sequence shown here is derived from an EMBL/GenBank/DDBJ whole genome shotgun (WGS) entry which is preliminary data.</text>
</comment>
<evidence type="ECO:0000313" key="3">
    <source>
        <dbReference type="Proteomes" id="UP001175226"/>
    </source>
</evidence>
<keyword evidence="3" id="KW-1185">Reference proteome</keyword>
<evidence type="ECO:0000313" key="2">
    <source>
        <dbReference type="EMBL" id="KAK0438003.1"/>
    </source>
</evidence>
<dbReference type="GO" id="GO:0020037">
    <property type="term" value="F:heme binding"/>
    <property type="evidence" value="ECO:0007669"/>
    <property type="project" value="InterPro"/>
</dbReference>
<feature type="signal peptide" evidence="1">
    <location>
        <begin position="1"/>
        <end position="17"/>
    </location>
</feature>
<reference evidence="2" key="1">
    <citation type="submission" date="2023-06" db="EMBL/GenBank/DDBJ databases">
        <authorList>
            <consortium name="Lawrence Berkeley National Laboratory"/>
            <person name="Ahrendt S."/>
            <person name="Sahu N."/>
            <person name="Indic B."/>
            <person name="Wong-Bajracharya J."/>
            <person name="Merenyi Z."/>
            <person name="Ke H.-M."/>
            <person name="Monk M."/>
            <person name="Kocsube S."/>
            <person name="Drula E."/>
            <person name="Lipzen A."/>
            <person name="Balint B."/>
            <person name="Henrissat B."/>
            <person name="Andreopoulos B."/>
            <person name="Martin F.M."/>
            <person name="Harder C.B."/>
            <person name="Rigling D."/>
            <person name="Ford K.L."/>
            <person name="Foster G.D."/>
            <person name="Pangilinan J."/>
            <person name="Papanicolaou A."/>
            <person name="Barry K."/>
            <person name="LaButti K."/>
            <person name="Viragh M."/>
            <person name="Koriabine M."/>
            <person name="Yan M."/>
            <person name="Riley R."/>
            <person name="Champramary S."/>
            <person name="Plett K.L."/>
            <person name="Tsai I.J."/>
            <person name="Slot J."/>
            <person name="Sipos G."/>
            <person name="Plett J."/>
            <person name="Nagy L.G."/>
            <person name="Grigoriev I.V."/>
        </authorList>
    </citation>
    <scope>NUCLEOTIDE SEQUENCE</scope>
    <source>
        <strain evidence="2">FPL87.14</strain>
    </source>
</reference>
<evidence type="ECO:0008006" key="4">
    <source>
        <dbReference type="Google" id="ProtNLM"/>
    </source>
</evidence>
<dbReference type="EMBL" id="JAUEPT010000045">
    <property type="protein sequence ID" value="KAK0438003.1"/>
    <property type="molecule type" value="Genomic_DNA"/>
</dbReference>
<dbReference type="Proteomes" id="UP001175226">
    <property type="component" value="Unassembled WGS sequence"/>
</dbReference>
<organism evidence="2 3">
    <name type="scientific">Armillaria borealis</name>
    <dbReference type="NCBI Taxonomy" id="47425"/>
    <lineage>
        <taxon>Eukaryota</taxon>
        <taxon>Fungi</taxon>
        <taxon>Dikarya</taxon>
        <taxon>Basidiomycota</taxon>
        <taxon>Agaricomycotina</taxon>
        <taxon>Agaricomycetes</taxon>
        <taxon>Agaricomycetidae</taxon>
        <taxon>Agaricales</taxon>
        <taxon>Marasmiineae</taxon>
        <taxon>Physalacriaceae</taxon>
        <taxon>Armillaria</taxon>
    </lineage>
</organism>
<sequence>MFVSLILIVVLIWVAQKTIEFYGNVKAVGNHPGNRTILWTNHLLTYLLPPISGLTCDSSYFFDKKYEVYKQTGWDIVACVTAFPARPYFLIADPALTKHITSACVSFPKPTFLYRVLSVFGPNIIASEGDTWKKYRRISAPAFLDRNNRLVWEESLNTTSDLINTVWKDKDVVEVEHVADITLQISVNVIGGAGFGRKMTWQVDMAMVVSIELDSFLGDPDKDDG</sequence>
<feature type="chain" id="PRO_5041206002" description="Cytochrome P450" evidence="1">
    <location>
        <begin position="18"/>
        <end position="225"/>
    </location>
</feature>
<dbReference type="GO" id="GO:0004497">
    <property type="term" value="F:monooxygenase activity"/>
    <property type="evidence" value="ECO:0007669"/>
    <property type="project" value="InterPro"/>
</dbReference>
<keyword evidence="1" id="KW-0732">Signal</keyword>
<dbReference type="GO" id="GO:0016705">
    <property type="term" value="F:oxidoreductase activity, acting on paired donors, with incorporation or reduction of molecular oxygen"/>
    <property type="evidence" value="ECO:0007669"/>
    <property type="project" value="InterPro"/>
</dbReference>
<accession>A0AA39ML75</accession>
<protein>
    <recommendedName>
        <fullName evidence="4">Cytochrome P450</fullName>
    </recommendedName>
</protein>
<gene>
    <name evidence="2" type="ORF">EV421DRAFT_981215</name>
</gene>